<comment type="caution">
    <text evidence="2">The sequence shown here is derived from an EMBL/GenBank/DDBJ whole genome shotgun (WGS) entry which is preliminary data.</text>
</comment>
<keyword evidence="3" id="KW-1185">Reference proteome</keyword>
<dbReference type="Proteomes" id="UP000299102">
    <property type="component" value="Unassembled WGS sequence"/>
</dbReference>
<sequence length="89" mass="9962">MTKDAKKSFEGHSLTQDRDRSACQHLSLARRLPTSSHRPWTAKAAGNRYYITLPRLGSVINAAPLVLVSAAFNWRPAPRLLSKDIYASR</sequence>
<evidence type="ECO:0000313" key="3">
    <source>
        <dbReference type="Proteomes" id="UP000299102"/>
    </source>
</evidence>
<dbReference type="EMBL" id="BGZK01001290">
    <property type="protein sequence ID" value="GBP76394.1"/>
    <property type="molecule type" value="Genomic_DNA"/>
</dbReference>
<evidence type="ECO:0000256" key="1">
    <source>
        <dbReference type="SAM" id="MobiDB-lite"/>
    </source>
</evidence>
<feature type="region of interest" description="Disordered" evidence="1">
    <location>
        <begin position="1"/>
        <end position="21"/>
    </location>
</feature>
<organism evidence="2 3">
    <name type="scientific">Eumeta variegata</name>
    <name type="common">Bagworm moth</name>
    <name type="synonym">Eumeta japonica</name>
    <dbReference type="NCBI Taxonomy" id="151549"/>
    <lineage>
        <taxon>Eukaryota</taxon>
        <taxon>Metazoa</taxon>
        <taxon>Ecdysozoa</taxon>
        <taxon>Arthropoda</taxon>
        <taxon>Hexapoda</taxon>
        <taxon>Insecta</taxon>
        <taxon>Pterygota</taxon>
        <taxon>Neoptera</taxon>
        <taxon>Endopterygota</taxon>
        <taxon>Lepidoptera</taxon>
        <taxon>Glossata</taxon>
        <taxon>Ditrysia</taxon>
        <taxon>Tineoidea</taxon>
        <taxon>Psychidae</taxon>
        <taxon>Oiketicinae</taxon>
        <taxon>Eumeta</taxon>
    </lineage>
</organism>
<dbReference type="AlphaFoldDB" id="A0A4C1YNC1"/>
<evidence type="ECO:0000313" key="2">
    <source>
        <dbReference type="EMBL" id="GBP76394.1"/>
    </source>
</evidence>
<protein>
    <submittedName>
        <fullName evidence="2">Uncharacterized protein</fullName>
    </submittedName>
</protein>
<reference evidence="2 3" key="1">
    <citation type="journal article" date="2019" name="Commun. Biol.">
        <title>The bagworm genome reveals a unique fibroin gene that provides high tensile strength.</title>
        <authorList>
            <person name="Kono N."/>
            <person name="Nakamura H."/>
            <person name="Ohtoshi R."/>
            <person name="Tomita M."/>
            <person name="Numata K."/>
            <person name="Arakawa K."/>
        </authorList>
    </citation>
    <scope>NUCLEOTIDE SEQUENCE [LARGE SCALE GENOMIC DNA]</scope>
</reference>
<proteinExistence type="predicted"/>
<name>A0A4C1YNC1_EUMVA</name>
<gene>
    <name evidence="2" type="ORF">EVAR_74443_1</name>
</gene>
<accession>A0A4C1YNC1</accession>